<sequence>MNSFSAKTTVKQHAGQNSKDQLEVTEAGTAYKVHSERPHLVSLGSGRLSTAVTLLPLHEGITRIGTPDAKIAQDIIVQGTGVENEHCFIENTTGVITLYPLAKMCAVDGVLAAGPIRLSQGNFFHQLYIFSFLFFFSAFGLLHPLLSLSVFLWTFTPSFISLCLPLVFYTPFYLSLSSFGLLHPLLSLSVFLWSFTPSFICLPLVFYTLFYLSSFGLLHPLLSVFLWSFTPSFICLPLVFYTLFYLSSFGLLHPLLSVFLWSFTPSFICLPLVFLHPLLSVFLWSFTPSFICLPLVFYTPFYLSSFGLLHPLLSLSVFLWSLTFSVISFPFLHLSKFLLS</sequence>
<dbReference type="EMBL" id="CAHIKZ030004502">
    <property type="protein sequence ID" value="CAE1311515.1"/>
    <property type="molecule type" value="Genomic_DNA"/>
</dbReference>
<feature type="transmembrane region" description="Helical" evidence="2">
    <location>
        <begin position="258"/>
        <end position="275"/>
    </location>
</feature>
<dbReference type="OrthoDB" id="6020705at2759"/>
<feature type="region of interest" description="Disordered" evidence="1">
    <location>
        <begin position="1"/>
        <end position="21"/>
    </location>
</feature>
<keyword evidence="2" id="KW-0812">Transmembrane</keyword>
<accession>A0A812DZ14</accession>
<protein>
    <submittedName>
        <fullName evidence="3">Uncharacterized protein</fullName>
    </submittedName>
</protein>
<evidence type="ECO:0000256" key="2">
    <source>
        <dbReference type="SAM" id="Phobius"/>
    </source>
</evidence>
<feature type="transmembrane region" description="Helical" evidence="2">
    <location>
        <begin position="281"/>
        <end position="303"/>
    </location>
</feature>
<feature type="compositionally biased region" description="Polar residues" evidence="1">
    <location>
        <begin position="1"/>
        <end position="19"/>
    </location>
</feature>
<evidence type="ECO:0000256" key="1">
    <source>
        <dbReference type="SAM" id="MobiDB-lite"/>
    </source>
</evidence>
<name>A0A812DZ14_ACAPH</name>
<dbReference type="Proteomes" id="UP000597762">
    <property type="component" value="Unassembled WGS sequence"/>
</dbReference>
<keyword evidence="2" id="KW-1133">Transmembrane helix</keyword>
<dbReference type="InterPro" id="IPR052212">
    <property type="entry name" value="PH-like_domain"/>
</dbReference>
<evidence type="ECO:0000313" key="3">
    <source>
        <dbReference type="EMBL" id="CAE1311515.1"/>
    </source>
</evidence>
<feature type="transmembrane region" description="Helical" evidence="2">
    <location>
        <begin position="127"/>
        <end position="146"/>
    </location>
</feature>
<dbReference type="AlphaFoldDB" id="A0A812DZ14"/>
<comment type="caution">
    <text evidence="3">The sequence shown here is derived from an EMBL/GenBank/DDBJ whole genome shotgun (WGS) entry which is preliminary data.</text>
</comment>
<feature type="transmembrane region" description="Helical" evidence="2">
    <location>
        <begin position="312"/>
        <end position="332"/>
    </location>
</feature>
<dbReference type="PANTHER" id="PTHR12156">
    <property type="entry name" value="PLECKSTRIN HOMOLOGY-LIKE DOMAIN, FAMILY B, MEMBER 3"/>
    <property type="match status" value="1"/>
</dbReference>
<evidence type="ECO:0000313" key="4">
    <source>
        <dbReference type="Proteomes" id="UP000597762"/>
    </source>
</evidence>
<reference evidence="3" key="1">
    <citation type="submission" date="2021-01" db="EMBL/GenBank/DDBJ databases">
        <authorList>
            <person name="Li R."/>
            <person name="Bekaert M."/>
        </authorList>
    </citation>
    <scope>NUCLEOTIDE SEQUENCE</scope>
    <source>
        <strain evidence="3">Farmed</strain>
    </source>
</reference>
<keyword evidence="4" id="KW-1185">Reference proteome</keyword>
<dbReference type="SUPFAM" id="SSF49879">
    <property type="entry name" value="SMAD/FHA domain"/>
    <property type="match status" value="1"/>
</dbReference>
<gene>
    <name evidence="3" type="ORF">SPHA_62934</name>
</gene>
<organism evidence="3 4">
    <name type="scientific">Acanthosepion pharaonis</name>
    <name type="common">Pharaoh cuttlefish</name>
    <name type="synonym">Sepia pharaonis</name>
    <dbReference type="NCBI Taxonomy" id="158019"/>
    <lineage>
        <taxon>Eukaryota</taxon>
        <taxon>Metazoa</taxon>
        <taxon>Spiralia</taxon>
        <taxon>Lophotrochozoa</taxon>
        <taxon>Mollusca</taxon>
        <taxon>Cephalopoda</taxon>
        <taxon>Coleoidea</taxon>
        <taxon>Decapodiformes</taxon>
        <taxon>Sepiida</taxon>
        <taxon>Sepiina</taxon>
        <taxon>Sepiidae</taxon>
        <taxon>Acanthosepion</taxon>
    </lineage>
</organism>
<dbReference type="Gene3D" id="2.60.200.20">
    <property type="match status" value="1"/>
</dbReference>
<dbReference type="PANTHER" id="PTHR12156:SF5">
    <property type="entry name" value="FI18040P1"/>
    <property type="match status" value="1"/>
</dbReference>
<dbReference type="InterPro" id="IPR008984">
    <property type="entry name" value="SMAD_FHA_dom_sf"/>
</dbReference>
<feature type="transmembrane region" description="Helical" evidence="2">
    <location>
        <begin position="186"/>
        <end position="212"/>
    </location>
</feature>
<feature type="transmembrane region" description="Helical" evidence="2">
    <location>
        <begin position="224"/>
        <end position="246"/>
    </location>
</feature>
<keyword evidence="2" id="KW-0472">Membrane</keyword>
<proteinExistence type="predicted"/>
<feature type="transmembrane region" description="Helical" evidence="2">
    <location>
        <begin position="152"/>
        <end position="174"/>
    </location>
</feature>